<sequence length="74" mass="8109">MSDISSSLVAGLLAPGAFALLDLPIIDLLAFAVVVGKTLLDNFKIELFNGKKNFNSWQKKVFDVLDVHNLADYL</sequence>
<dbReference type="AlphaFoldDB" id="A0AAP0QF87"/>
<evidence type="ECO:0000313" key="1">
    <source>
        <dbReference type="EMBL" id="KAK9187458.1"/>
    </source>
</evidence>
<dbReference type="Proteomes" id="UP001428341">
    <property type="component" value="Unassembled WGS sequence"/>
</dbReference>
<organism evidence="1 2">
    <name type="scientific">Citrus x changshan-huyou</name>
    <dbReference type="NCBI Taxonomy" id="2935761"/>
    <lineage>
        <taxon>Eukaryota</taxon>
        <taxon>Viridiplantae</taxon>
        <taxon>Streptophyta</taxon>
        <taxon>Embryophyta</taxon>
        <taxon>Tracheophyta</taxon>
        <taxon>Spermatophyta</taxon>
        <taxon>Magnoliopsida</taxon>
        <taxon>eudicotyledons</taxon>
        <taxon>Gunneridae</taxon>
        <taxon>Pentapetalae</taxon>
        <taxon>rosids</taxon>
        <taxon>malvids</taxon>
        <taxon>Sapindales</taxon>
        <taxon>Rutaceae</taxon>
        <taxon>Aurantioideae</taxon>
        <taxon>Citrus</taxon>
    </lineage>
</organism>
<protein>
    <submittedName>
        <fullName evidence="1">Uncharacterized protein</fullName>
    </submittedName>
</protein>
<dbReference type="EMBL" id="JBCGBO010000007">
    <property type="protein sequence ID" value="KAK9187458.1"/>
    <property type="molecule type" value="Genomic_DNA"/>
</dbReference>
<proteinExistence type="predicted"/>
<accession>A0AAP0QF87</accession>
<keyword evidence="2" id="KW-1185">Reference proteome</keyword>
<comment type="caution">
    <text evidence="1">The sequence shown here is derived from an EMBL/GenBank/DDBJ whole genome shotgun (WGS) entry which is preliminary data.</text>
</comment>
<name>A0AAP0QF87_9ROSI</name>
<evidence type="ECO:0000313" key="2">
    <source>
        <dbReference type="Proteomes" id="UP001428341"/>
    </source>
</evidence>
<reference evidence="1 2" key="1">
    <citation type="submission" date="2024-05" db="EMBL/GenBank/DDBJ databases">
        <title>Haplotype-resolved chromosome-level genome assembly of Huyou (Citrus changshanensis).</title>
        <authorList>
            <person name="Miao C."/>
            <person name="Chen W."/>
            <person name="Wu Y."/>
            <person name="Wang L."/>
            <person name="Zhao S."/>
            <person name="Grierson D."/>
            <person name="Xu C."/>
            <person name="Chen K."/>
        </authorList>
    </citation>
    <scope>NUCLEOTIDE SEQUENCE [LARGE SCALE GENOMIC DNA]</scope>
    <source>
        <strain evidence="1">01-14</strain>
        <tissue evidence="1">Leaf</tissue>
    </source>
</reference>
<gene>
    <name evidence="1" type="ORF">WN944_018853</name>
</gene>